<feature type="domain" description="Protein YTP1-like C-terminal" evidence="4">
    <location>
        <begin position="143"/>
        <end position="378"/>
    </location>
</feature>
<keyword evidence="1" id="KW-0812">Transmembrane</keyword>
<keyword evidence="1" id="KW-1133">Transmembrane helix</keyword>
<dbReference type="Proteomes" id="UP001222932">
    <property type="component" value="Unassembled WGS sequence"/>
</dbReference>
<feature type="transmembrane region" description="Helical" evidence="1">
    <location>
        <begin position="33"/>
        <end position="56"/>
    </location>
</feature>
<feature type="transmembrane region" description="Helical" evidence="1">
    <location>
        <begin position="358"/>
        <end position="379"/>
    </location>
</feature>
<feature type="transmembrane region" description="Helical" evidence="1">
    <location>
        <begin position="63"/>
        <end position="81"/>
    </location>
</feature>
<feature type="transmembrane region" description="Helical" evidence="1">
    <location>
        <begin position="167"/>
        <end position="191"/>
    </location>
</feature>
<keyword evidence="2" id="KW-0732">Signal</keyword>
<evidence type="ECO:0008006" key="7">
    <source>
        <dbReference type="Google" id="ProtNLM"/>
    </source>
</evidence>
<name>A0AAD3Y9L2_9TREE</name>
<evidence type="ECO:0000313" key="6">
    <source>
        <dbReference type="Proteomes" id="UP001222932"/>
    </source>
</evidence>
<reference evidence="5" key="2">
    <citation type="submission" date="2023-06" db="EMBL/GenBank/DDBJ databases">
        <authorList>
            <person name="Kobayashi Y."/>
            <person name="Kayamori A."/>
            <person name="Aoki K."/>
            <person name="Shiwa Y."/>
            <person name="Fujita N."/>
            <person name="Sugita T."/>
            <person name="Iwasaki W."/>
            <person name="Tanaka N."/>
            <person name="Takashima M."/>
        </authorList>
    </citation>
    <scope>NUCLEOTIDE SEQUENCE</scope>
    <source>
        <strain evidence="5">HIS016</strain>
    </source>
</reference>
<feature type="transmembrane region" description="Helical" evidence="1">
    <location>
        <begin position="286"/>
        <end position="307"/>
    </location>
</feature>
<keyword evidence="6" id="KW-1185">Reference proteome</keyword>
<sequence length="457" mass="50143">MRAACIALLLLPLALGHEHHAPADIDPKVPIDWMLYTHMAVQTFVWALLFPIGMVLGLSKSRYHVPVQAVGVAATLAANWLGHKHGGRAFPASVHGVMAKILFWVLMVQVACGVFLRLHVLDTVRPWVRRLHGPLGMAFPILGWTQILMGVATALGFCRGGEINQCLAHYIMGSAFIGYAAILVIMLNLGGGWLQSRGWSQEMLDSCVILVWGIINTFTEHQGGPWTHKDMQHTMMGVLWWAGGLLGVFLSRRGKRSFVPAVIIVMTGWGMSAHEQELMISSKIHAMFGYALMLAGVLRVIEICFVLHDAPTPSPAVRVFQHLPPYLLTVSGILFISATNEEMKNADALGIDHVSYALFDFALSFLVYLVISFLVHLYANSGRNRAHSDEAEVGYAKLTQREGELDPEGPEAFELAEAGSDEYEASEASHLTGDSDAVKIGGQDEVDWMQGTRGLRL</sequence>
<feature type="signal peptide" evidence="2">
    <location>
        <begin position="1"/>
        <end position="16"/>
    </location>
</feature>
<dbReference type="EMBL" id="BTCM01000002">
    <property type="protein sequence ID" value="GMK55026.1"/>
    <property type="molecule type" value="Genomic_DNA"/>
</dbReference>
<evidence type="ECO:0000259" key="3">
    <source>
        <dbReference type="Pfam" id="PF10348"/>
    </source>
</evidence>
<dbReference type="InterPro" id="IPR018825">
    <property type="entry name" value="DUF2427"/>
</dbReference>
<evidence type="ECO:0000256" key="2">
    <source>
        <dbReference type="SAM" id="SignalP"/>
    </source>
</evidence>
<feature type="chain" id="PRO_5042220157" description="Integral membrane protein" evidence="2">
    <location>
        <begin position="17"/>
        <end position="457"/>
    </location>
</feature>
<feature type="transmembrane region" description="Helical" evidence="1">
    <location>
        <begin position="257"/>
        <end position="274"/>
    </location>
</feature>
<keyword evidence="1" id="KW-0472">Membrane</keyword>
<feature type="transmembrane region" description="Helical" evidence="1">
    <location>
        <begin position="319"/>
        <end position="338"/>
    </location>
</feature>
<protein>
    <recommendedName>
        <fullName evidence="7">Integral membrane protein</fullName>
    </recommendedName>
</protein>
<evidence type="ECO:0000259" key="4">
    <source>
        <dbReference type="Pfam" id="PF10355"/>
    </source>
</evidence>
<reference evidence="5" key="1">
    <citation type="journal article" date="2023" name="BMC Genomics">
        <title>Chromosome-level genome assemblies of Cutaneotrichosporon spp. (Trichosporonales, Basidiomycota) reveal imbalanced evolution between nucleotide sequences and chromosome synteny.</title>
        <authorList>
            <person name="Kobayashi Y."/>
            <person name="Kayamori A."/>
            <person name="Aoki K."/>
            <person name="Shiwa Y."/>
            <person name="Matsutani M."/>
            <person name="Fujita N."/>
            <person name="Sugita T."/>
            <person name="Iwasaki W."/>
            <person name="Tanaka N."/>
            <person name="Takashima M."/>
        </authorList>
    </citation>
    <scope>NUCLEOTIDE SEQUENCE</scope>
    <source>
        <strain evidence="5">HIS016</strain>
    </source>
</reference>
<dbReference type="PANTHER" id="PTHR31685">
    <property type="entry name" value="INTEGRAL MEMBRANE PROTEIN (AFU_ORTHOLOGUE AFUA_6G12730)-RELATED"/>
    <property type="match status" value="1"/>
</dbReference>
<evidence type="ECO:0000256" key="1">
    <source>
        <dbReference type="SAM" id="Phobius"/>
    </source>
</evidence>
<dbReference type="CDD" id="cd08760">
    <property type="entry name" value="Cyt_b561_FRRS1_like"/>
    <property type="match status" value="1"/>
</dbReference>
<dbReference type="AlphaFoldDB" id="A0AAD3Y9L2"/>
<evidence type="ECO:0000313" key="5">
    <source>
        <dbReference type="EMBL" id="GMK55026.1"/>
    </source>
</evidence>
<dbReference type="PANTHER" id="PTHR31685:SF2">
    <property type="entry name" value="PROTEIN YTP1"/>
    <property type="match status" value="1"/>
</dbReference>
<dbReference type="Pfam" id="PF10355">
    <property type="entry name" value="Ytp1"/>
    <property type="match status" value="1"/>
</dbReference>
<feature type="transmembrane region" description="Helical" evidence="1">
    <location>
        <begin position="101"/>
        <end position="121"/>
    </location>
</feature>
<dbReference type="Pfam" id="PF10348">
    <property type="entry name" value="DUF2427"/>
    <property type="match status" value="1"/>
</dbReference>
<feature type="transmembrane region" description="Helical" evidence="1">
    <location>
        <begin position="231"/>
        <end position="250"/>
    </location>
</feature>
<dbReference type="InterPro" id="IPR018827">
    <property type="entry name" value="YTP1_C"/>
</dbReference>
<proteinExistence type="predicted"/>
<comment type="caution">
    <text evidence="5">The sequence shown here is derived from an EMBL/GenBank/DDBJ whole genome shotgun (WGS) entry which is preliminary data.</text>
</comment>
<feature type="transmembrane region" description="Helical" evidence="1">
    <location>
        <begin position="133"/>
        <end position="155"/>
    </location>
</feature>
<feature type="domain" description="DUF2427" evidence="3">
    <location>
        <begin position="26"/>
        <end position="119"/>
    </location>
</feature>
<organism evidence="5 6">
    <name type="scientific">Cutaneotrichosporon spelunceum</name>
    <dbReference type="NCBI Taxonomy" id="1672016"/>
    <lineage>
        <taxon>Eukaryota</taxon>
        <taxon>Fungi</taxon>
        <taxon>Dikarya</taxon>
        <taxon>Basidiomycota</taxon>
        <taxon>Agaricomycotina</taxon>
        <taxon>Tremellomycetes</taxon>
        <taxon>Trichosporonales</taxon>
        <taxon>Trichosporonaceae</taxon>
        <taxon>Cutaneotrichosporon</taxon>
    </lineage>
</organism>
<accession>A0AAD3Y9L2</accession>
<gene>
    <name evidence="5" type="ORF">CspeluHIS016_0200820</name>
</gene>